<dbReference type="Proteomes" id="UP000703269">
    <property type="component" value="Unassembled WGS sequence"/>
</dbReference>
<accession>A0A9P3G9X6</accession>
<organism evidence="2 3">
    <name type="scientific">Phanerochaete sordida</name>
    <dbReference type="NCBI Taxonomy" id="48140"/>
    <lineage>
        <taxon>Eukaryota</taxon>
        <taxon>Fungi</taxon>
        <taxon>Dikarya</taxon>
        <taxon>Basidiomycota</taxon>
        <taxon>Agaricomycotina</taxon>
        <taxon>Agaricomycetes</taxon>
        <taxon>Polyporales</taxon>
        <taxon>Phanerochaetaceae</taxon>
        <taxon>Phanerochaete</taxon>
    </lineage>
</organism>
<evidence type="ECO:0000313" key="2">
    <source>
        <dbReference type="EMBL" id="GJE90916.1"/>
    </source>
</evidence>
<evidence type="ECO:0000313" key="3">
    <source>
        <dbReference type="Proteomes" id="UP000703269"/>
    </source>
</evidence>
<sequence>MLMARPSCGAPGSATEAAPRARTEPSAARRAKHARCQQRPGSTPGSVPATGVGGAAQKSKPGVGRPARAACHARPRASENRSAACDRSASGVLRRREGARRAGSRAVRDHLASSTRAAEGAIPEALRDRSPMGVRHTCTLQRAPAAAPMRRHGAAQRGRCLHPKAWLKEPSP</sequence>
<feature type="compositionally biased region" description="Basic and acidic residues" evidence="1">
    <location>
        <begin position="94"/>
        <end position="111"/>
    </location>
</feature>
<feature type="compositionally biased region" description="Basic residues" evidence="1">
    <location>
        <begin position="149"/>
        <end position="162"/>
    </location>
</feature>
<gene>
    <name evidence="2" type="ORF">PsYK624_070620</name>
</gene>
<proteinExistence type="predicted"/>
<protein>
    <submittedName>
        <fullName evidence="2">Uncharacterized protein</fullName>
    </submittedName>
</protein>
<name>A0A9P3G9X6_9APHY</name>
<evidence type="ECO:0000256" key="1">
    <source>
        <dbReference type="SAM" id="MobiDB-lite"/>
    </source>
</evidence>
<comment type="caution">
    <text evidence="2">The sequence shown here is derived from an EMBL/GenBank/DDBJ whole genome shotgun (WGS) entry which is preliminary data.</text>
</comment>
<reference evidence="2 3" key="1">
    <citation type="submission" date="2021-08" db="EMBL/GenBank/DDBJ databases">
        <title>Draft Genome Sequence of Phanerochaete sordida strain YK-624.</title>
        <authorList>
            <person name="Mori T."/>
            <person name="Dohra H."/>
            <person name="Suzuki T."/>
            <person name="Kawagishi H."/>
            <person name="Hirai H."/>
        </authorList>
    </citation>
    <scope>NUCLEOTIDE SEQUENCE [LARGE SCALE GENOMIC DNA]</scope>
    <source>
        <strain evidence="2 3">YK-624</strain>
    </source>
</reference>
<dbReference type="AlphaFoldDB" id="A0A9P3G9X6"/>
<dbReference type="EMBL" id="BPQB01000019">
    <property type="protein sequence ID" value="GJE90916.1"/>
    <property type="molecule type" value="Genomic_DNA"/>
</dbReference>
<feature type="region of interest" description="Disordered" evidence="1">
    <location>
        <begin position="1"/>
        <end position="172"/>
    </location>
</feature>
<keyword evidence="3" id="KW-1185">Reference proteome</keyword>